<keyword evidence="1" id="KW-0479">Metal-binding</keyword>
<comment type="similarity">
    <text evidence="1">Belongs to the iron/ascorbate-dependent oxidoreductase family.</text>
</comment>
<dbReference type="InterPro" id="IPR051842">
    <property type="entry name" value="uS12_prolyl_hydroxylase"/>
</dbReference>
<dbReference type="Proteomes" id="UP000465810">
    <property type="component" value="Unassembled WGS sequence"/>
</dbReference>
<dbReference type="PANTHER" id="PTHR12117">
    <property type="entry name" value="HISTONE ACETYLTRANSFERASE COMPLEX"/>
    <property type="match status" value="1"/>
</dbReference>
<dbReference type="GO" id="GO:0046872">
    <property type="term" value="F:metal ion binding"/>
    <property type="evidence" value="ECO:0007669"/>
    <property type="project" value="UniProtKB-KW"/>
</dbReference>
<proteinExistence type="inferred from homology"/>
<dbReference type="InterPro" id="IPR005123">
    <property type="entry name" value="Oxoglu/Fe-dep_dioxygenase_dom"/>
</dbReference>
<evidence type="ECO:0000256" key="1">
    <source>
        <dbReference type="RuleBase" id="RU003682"/>
    </source>
</evidence>
<protein>
    <submittedName>
        <fullName evidence="3">Proline hydroxylase</fullName>
    </submittedName>
</protein>
<dbReference type="EMBL" id="WVTD01000003">
    <property type="protein sequence ID" value="MYL97320.1"/>
    <property type="molecule type" value="Genomic_DNA"/>
</dbReference>
<comment type="caution">
    <text evidence="3">The sequence shown here is derived from an EMBL/GenBank/DDBJ whole genome shotgun (WGS) entry which is preliminary data.</text>
</comment>
<dbReference type="AlphaFoldDB" id="A0A7X4GET7"/>
<reference evidence="3 4" key="1">
    <citation type="submission" date="2019-12" db="EMBL/GenBank/DDBJ databases">
        <authorList>
            <person name="Feng G."/>
            <person name="Zhu H."/>
        </authorList>
    </citation>
    <scope>NUCLEOTIDE SEQUENCE [LARGE SCALE GENOMIC DNA]</scope>
    <source>
        <strain evidence="3 4">FGD1</strain>
    </source>
</reference>
<dbReference type="GO" id="GO:0031543">
    <property type="term" value="F:peptidyl-proline dioxygenase activity"/>
    <property type="evidence" value="ECO:0007669"/>
    <property type="project" value="TreeGrafter"/>
</dbReference>
<keyword evidence="1" id="KW-0560">Oxidoreductase</keyword>
<organism evidence="3 4">
    <name type="scientific">Novosphingobium silvae</name>
    <dbReference type="NCBI Taxonomy" id="2692619"/>
    <lineage>
        <taxon>Bacteria</taxon>
        <taxon>Pseudomonadati</taxon>
        <taxon>Pseudomonadota</taxon>
        <taxon>Alphaproteobacteria</taxon>
        <taxon>Sphingomonadales</taxon>
        <taxon>Sphingomonadaceae</taxon>
        <taxon>Novosphingobium</taxon>
    </lineage>
</organism>
<dbReference type="GO" id="GO:0005737">
    <property type="term" value="C:cytoplasm"/>
    <property type="evidence" value="ECO:0007669"/>
    <property type="project" value="TreeGrafter"/>
</dbReference>
<dbReference type="RefSeq" id="WP_160985050.1">
    <property type="nucleotide sequence ID" value="NZ_WVTD01000003.1"/>
</dbReference>
<gene>
    <name evidence="3" type="ORF">GR702_05970</name>
</gene>
<sequence length="247" mass="27353">MSEAPLPPLSSTEFTLSASIDVDSYRESYARDGRVRIANFLPAAAARALRDDLLAREDWKQVLNSGAKIFELSRSTRAELAPERATALDDAVYADAREGFQFRYETIRVPDESEARTPHADMLHRFAQWMSGGEALSLLRSVAGERAIAFADCQATAYWPGDFLTGHDDAVAGKNRHAAYVLSLNPIWRIEWGGLLLMHLPQQRVEGLAPSFATLDIFRVGQPHSVSEVSRSAPGPRLSVTGWLRSR</sequence>
<keyword evidence="1" id="KW-0408">Iron</keyword>
<dbReference type="PANTHER" id="PTHR12117:SF0">
    <property type="entry name" value="PROLYL 3-HYDROXYLASE OGFOD1"/>
    <property type="match status" value="1"/>
</dbReference>
<feature type="domain" description="Fe2OG dioxygenase" evidence="2">
    <location>
        <begin position="92"/>
        <end position="246"/>
    </location>
</feature>
<dbReference type="GO" id="GO:0006449">
    <property type="term" value="P:regulation of translational termination"/>
    <property type="evidence" value="ECO:0007669"/>
    <property type="project" value="TreeGrafter"/>
</dbReference>
<dbReference type="Pfam" id="PF13661">
    <property type="entry name" value="2OG-FeII_Oxy_4"/>
    <property type="match status" value="1"/>
</dbReference>
<dbReference type="Gene3D" id="2.60.120.620">
    <property type="entry name" value="q2cbj1_9rhob like domain"/>
    <property type="match status" value="1"/>
</dbReference>
<name>A0A7X4GET7_9SPHN</name>
<dbReference type="PROSITE" id="PS51471">
    <property type="entry name" value="FE2OG_OXY"/>
    <property type="match status" value="1"/>
</dbReference>
<evidence type="ECO:0000313" key="3">
    <source>
        <dbReference type="EMBL" id="MYL97320.1"/>
    </source>
</evidence>
<dbReference type="InterPro" id="IPR039558">
    <property type="entry name" value="TPA1/OFD1_N"/>
</dbReference>
<evidence type="ECO:0000259" key="2">
    <source>
        <dbReference type="PROSITE" id="PS51471"/>
    </source>
</evidence>
<evidence type="ECO:0000313" key="4">
    <source>
        <dbReference type="Proteomes" id="UP000465810"/>
    </source>
</evidence>
<keyword evidence="4" id="KW-1185">Reference proteome</keyword>
<accession>A0A7X4GET7</accession>